<comment type="caution">
    <text evidence="4">The sequence shown here is derived from an EMBL/GenBank/DDBJ whole genome shotgun (WGS) entry which is preliminary data.</text>
</comment>
<dbReference type="AlphaFoldDB" id="A0A2C5YW84"/>
<accession>A0A2C5YW84</accession>
<dbReference type="InterPro" id="IPR008030">
    <property type="entry name" value="NmrA-like"/>
</dbReference>
<evidence type="ECO:0000313" key="5">
    <source>
        <dbReference type="Proteomes" id="UP000226431"/>
    </source>
</evidence>
<dbReference type="OrthoDB" id="419598at2759"/>
<dbReference type="InterPro" id="IPR051609">
    <property type="entry name" value="NmrA/Isoflavone_reductase-like"/>
</dbReference>
<sequence length="355" mass="39272">MQLKYPHSTETMTAKYAKDQPAGFINRIERVAIVGATGKVGSYMTKELLSTGKHVVTAITRKGGGSSMPKGVKVAEVDYDREETLVEALRGQQFLVVSLSVQAPAETQDKLARAAAKAGVSWMMPNCYGTDVRNDALEKENLSGPPILAGIAAAEKAGVSWVTMCCSFWYDYSLAMGPGWFGFDFDKKEVTMIDDGKTRINVSTWDLCGRAIKALLSLKELPDDEADKSVTLSRWRDQPLYISSFLISQRDMLDSIHRVQGTTDADWRIEHEESSARYKRGMALLQKGNFVGFGMCLYTRTFYPNGDGNFGAKYGLANEALGLPEEDLDEATKRTLASLDEFRRNPVYVKAYGQS</sequence>
<dbReference type="STRING" id="2004952.A0A2C5YW84"/>
<dbReference type="EMBL" id="NJES01000316">
    <property type="protein sequence ID" value="PHH73815.1"/>
    <property type="molecule type" value="Genomic_DNA"/>
</dbReference>
<gene>
    <name evidence="4" type="ORF">CDD80_3548</name>
</gene>
<keyword evidence="2" id="KW-0560">Oxidoreductase</keyword>
<evidence type="ECO:0000256" key="1">
    <source>
        <dbReference type="ARBA" id="ARBA00022857"/>
    </source>
</evidence>
<dbReference type="GO" id="GO:0016491">
    <property type="term" value="F:oxidoreductase activity"/>
    <property type="evidence" value="ECO:0007669"/>
    <property type="project" value="UniProtKB-KW"/>
</dbReference>
<evidence type="ECO:0000256" key="2">
    <source>
        <dbReference type="ARBA" id="ARBA00023002"/>
    </source>
</evidence>
<evidence type="ECO:0000313" key="4">
    <source>
        <dbReference type="EMBL" id="PHH73815.1"/>
    </source>
</evidence>
<keyword evidence="5" id="KW-1185">Reference proteome</keyword>
<keyword evidence="1" id="KW-0521">NADP</keyword>
<protein>
    <recommendedName>
        <fullName evidence="3">NmrA-like domain-containing protein</fullName>
    </recommendedName>
</protein>
<dbReference type="Pfam" id="PF05368">
    <property type="entry name" value="NmrA"/>
    <property type="match status" value="1"/>
</dbReference>
<dbReference type="Gene3D" id="3.40.50.720">
    <property type="entry name" value="NAD(P)-binding Rossmann-like Domain"/>
    <property type="match status" value="1"/>
</dbReference>
<name>A0A2C5YW84_9HYPO</name>
<feature type="domain" description="NmrA-like" evidence="3">
    <location>
        <begin position="30"/>
        <end position="134"/>
    </location>
</feature>
<dbReference type="PANTHER" id="PTHR47706:SF7">
    <property type="entry name" value="CIPA-LIKE, PUTATIVE (AFU_ORTHOLOGUE AFUA_1G01630)-RELATED"/>
    <property type="match status" value="1"/>
</dbReference>
<dbReference type="Proteomes" id="UP000226431">
    <property type="component" value="Unassembled WGS sequence"/>
</dbReference>
<dbReference type="InterPro" id="IPR036291">
    <property type="entry name" value="NAD(P)-bd_dom_sf"/>
</dbReference>
<evidence type="ECO:0000259" key="3">
    <source>
        <dbReference type="Pfam" id="PF05368"/>
    </source>
</evidence>
<organism evidence="4 5">
    <name type="scientific">Ophiocordyceps camponoti-rufipedis</name>
    <dbReference type="NCBI Taxonomy" id="2004952"/>
    <lineage>
        <taxon>Eukaryota</taxon>
        <taxon>Fungi</taxon>
        <taxon>Dikarya</taxon>
        <taxon>Ascomycota</taxon>
        <taxon>Pezizomycotina</taxon>
        <taxon>Sordariomycetes</taxon>
        <taxon>Hypocreomycetidae</taxon>
        <taxon>Hypocreales</taxon>
        <taxon>Ophiocordycipitaceae</taxon>
        <taxon>Ophiocordyceps</taxon>
    </lineage>
</organism>
<reference evidence="4 5" key="1">
    <citation type="submission" date="2017-06" db="EMBL/GenBank/DDBJ databases">
        <title>Ant-infecting Ophiocordyceps genomes reveal a high diversity of potential behavioral manipulation genes and a possible major role for enterotoxins.</title>
        <authorList>
            <person name="De Bekker C."/>
            <person name="Evans H.C."/>
            <person name="Brachmann A."/>
            <person name="Hughes D.P."/>
        </authorList>
    </citation>
    <scope>NUCLEOTIDE SEQUENCE [LARGE SCALE GENOMIC DNA]</scope>
    <source>
        <strain evidence="4 5">Map16</strain>
    </source>
</reference>
<proteinExistence type="predicted"/>
<dbReference type="SUPFAM" id="SSF51735">
    <property type="entry name" value="NAD(P)-binding Rossmann-fold domains"/>
    <property type="match status" value="1"/>
</dbReference>
<dbReference type="PANTHER" id="PTHR47706">
    <property type="entry name" value="NMRA-LIKE FAMILY PROTEIN"/>
    <property type="match status" value="1"/>
</dbReference>